<dbReference type="GO" id="GO:0004386">
    <property type="term" value="F:helicase activity"/>
    <property type="evidence" value="ECO:0007669"/>
    <property type="project" value="UniProtKB-KW"/>
</dbReference>
<dbReference type="InterPro" id="IPR032830">
    <property type="entry name" value="XPB/Ssl2_N"/>
</dbReference>
<dbReference type="STRING" id="84724.SAMN04488564_116153"/>
<keyword evidence="3" id="KW-0347">Helicase</keyword>
<sequence>MVPDDATSVTEDDAISSGPYTVVRMSGTTLADWLRAQDDAALVALLRARPDLATPPPADMSVLATRVGTRASIARACEDLDTFTLAVLEALVVQGADAEPVALPTLGEILGPDVKPRPLKQAVGRLRSLALAWGDDDALSVPPVTREAFGSYPGGLGRRTGQTYDLHGITEGEQRVLQKLAAGPPIGDTKDASRVVPLDKADTPVQRLLARGLLLRRDPGTVELPREIALELRGERPLGPIQVTEPKPKTTTFQQSSVDGTGGGEALELVRHVENLIASWSAEPAPVLRTGGLGVRELRKVAKDLDVDERRAALLIELVVGADLAANTEAAEPEWMPTTKADVWLAATTEVRWATLAHAWLDLPRLPALVGRRDEKDKLFNPLADEIRRAQAPRDRRWVLEAIGAFPKGTAITNPADLASLLSWRAPRRGGRQRDELVRWTVEEGTAVGVLALGAITSAGRVLLDEGPGHAAKALGDALPAPLDHVLVQADLTVVAPGRLEPELADELALVANVESAGSATVYRISEATVRRALDSGRTADELQELFKTRSRTPVPQSLTYLIDDAARRHGRLRGGAAGSFLRCDDSVLISEVLAHPEAGRLELRRIAPTVLVSPLPLADVLDGLRSAGFAPAAEGPDGQVLDLRPGGRRTTPRQRTARKPVSPAVPADERLGELVRLVRAGDRAAATPRGERVAVPGHLGAGPSATLSLLQQAARARRRVLVGFVDSHGTAAQRVIEPHVVGGGVLEGYDHSYGEVLRFPLHRVTSAALVDED</sequence>
<feature type="domain" description="Helicase XPB/Ssl2 N-terminal" evidence="2">
    <location>
        <begin position="486"/>
        <end position="608"/>
    </location>
</feature>
<feature type="region of interest" description="Disordered" evidence="1">
    <location>
        <begin position="635"/>
        <end position="665"/>
    </location>
</feature>
<gene>
    <name evidence="3" type="ORF">SAMN04488564_116153</name>
</gene>
<accession>A0A1I6FGI7</accession>
<name>A0A1I6FGI7_9PSEU</name>
<keyword evidence="4" id="KW-1185">Reference proteome</keyword>
<feature type="compositionally biased region" description="Polar residues" evidence="1">
    <location>
        <begin position="249"/>
        <end position="259"/>
    </location>
</feature>
<organism evidence="3 4">
    <name type="scientific">Lentzea waywayandensis</name>
    <dbReference type="NCBI Taxonomy" id="84724"/>
    <lineage>
        <taxon>Bacteria</taxon>
        <taxon>Bacillati</taxon>
        <taxon>Actinomycetota</taxon>
        <taxon>Actinomycetes</taxon>
        <taxon>Pseudonocardiales</taxon>
        <taxon>Pseudonocardiaceae</taxon>
        <taxon>Lentzea</taxon>
    </lineage>
</organism>
<dbReference type="AlphaFoldDB" id="A0A1I6FGI7"/>
<dbReference type="Pfam" id="PF13625">
    <property type="entry name" value="Helicase_C_3"/>
    <property type="match status" value="1"/>
</dbReference>
<keyword evidence="3" id="KW-0547">Nucleotide-binding</keyword>
<feature type="compositionally biased region" description="Basic residues" evidence="1">
    <location>
        <begin position="647"/>
        <end position="659"/>
    </location>
</feature>
<keyword evidence="3" id="KW-0067">ATP-binding</keyword>
<evidence type="ECO:0000259" key="2">
    <source>
        <dbReference type="Pfam" id="PF13625"/>
    </source>
</evidence>
<evidence type="ECO:0000313" key="3">
    <source>
        <dbReference type="EMBL" id="SFR29045.1"/>
    </source>
</evidence>
<feature type="region of interest" description="Disordered" evidence="1">
    <location>
        <begin position="239"/>
        <end position="261"/>
    </location>
</feature>
<proteinExistence type="predicted"/>
<keyword evidence="3" id="KW-0378">Hydrolase</keyword>
<dbReference type="EMBL" id="FOYL01000016">
    <property type="protein sequence ID" value="SFR29045.1"/>
    <property type="molecule type" value="Genomic_DNA"/>
</dbReference>
<protein>
    <submittedName>
        <fullName evidence="3">Helicase conserved C-terminal domain-containing protein</fullName>
    </submittedName>
</protein>
<evidence type="ECO:0000256" key="1">
    <source>
        <dbReference type="SAM" id="MobiDB-lite"/>
    </source>
</evidence>
<evidence type="ECO:0000313" key="4">
    <source>
        <dbReference type="Proteomes" id="UP000198583"/>
    </source>
</evidence>
<reference evidence="4" key="1">
    <citation type="submission" date="2016-10" db="EMBL/GenBank/DDBJ databases">
        <authorList>
            <person name="Varghese N."/>
            <person name="Submissions S."/>
        </authorList>
    </citation>
    <scope>NUCLEOTIDE SEQUENCE [LARGE SCALE GENOMIC DNA]</scope>
    <source>
        <strain evidence="4">DSM 44232</strain>
    </source>
</reference>
<dbReference type="Proteomes" id="UP000198583">
    <property type="component" value="Unassembled WGS sequence"/>
</dbReference>